<protein>
    <submittedName>
        <fullName evidence="1">Uncharacterized protein</fullName>
    </submittedName>
</protein>
<sequence length="166" mass="19216">MSPAFFCASRIYYAIYNFINWAFGPYPPENKISYYILSDEYDHDEVESLEKVPEDSVVIEEWEKNRVKKCNLFYEGEDIVKGVFDPFLDEPEVPWIWIGDKKTEVDLTSAMQKYMVVGNTIHLDLLLQLIQVNKDTELVYVDARTLDEVKFPASGVKILAKNGSTQ</sequence>
<evidence type="ECO:0000313" key="1">
    <source>
        <dbReference type="EMBL" id="QHT35400.1"/>
    </source>
</evidence>
<dbReference type="AlphaFoldDB" id="A0A6C0F672"/>
<name>A0A6C0F672_9ZZZZ</name>
<dbReference type="EMBL" id="MN739021">
    <property type="protein sequence ID" value="QHT35400.1"/>
    <property type="molecule type" value="Genomic_DNA"/>
</dbReference>
<organism evidence="1">
    <name type="scientific">viral metagenome</name>
    <dbReference type="NCBI Taxonomy" id="1070528"/>
    <lineage>
        <taxon>unclassified sequences</taxon>
        <taxon>metagenomes</taxon>
        <taxon>organismal metagenomes</taxon>
    </lineage>
</organism>
<proteinExistence type="predicted"/>
<reference evidence="1" key="1">
    <citation type="journal article" date="2020" name="Nature">
        <title>Giant virus diversity and host interactions through global metagenomics.</title>
        <authorList>
            <person name="Schulz F."/>
            <person name="Roux S."/>
            <person name="Paez-Espino D."/>
            <person name="Jungbluth S."/>
            <person name="Walsh D.A."/>
            <person name="Denef V.J."/>
            <person name="McMahon K.D."/>
            <person name="Konstantinidis K.T."/>
            <person name="Eloe-Fadrosh E.A."/>
            <person name="Kyrpides N.C."/>
            <person name="Woyke T."/>
        </authorList>
    </citation>
    <scope>NUCLEOTIDE SEQUENCE</scope>
    <source>
        <strain evidence="1">GVMAG-M-3300009180-45</strain>
    </source>
</reference>
<accession>A0A6C0F672</accession>